<dbReference type="PANTHER" id="PTHR13847">
    <property type="entry name" value="SARCOSINE DEHYDROGENASE-RELATED"/>
    <property type="match status" value="1"/>
</dbReference>
<accession>A0ABS4R8K0</accession>
<keyword evidence="2" id="KW-0479">Metal-binding</keyword>
<evidence type="ECO:0000256" key="6">
    <source>
        <dbReference type="ARBA" id="ARBA00023157"/>
    </source>
</evidence>
<dbReference type="Gene3D" id="3.50.50.60">
    <property type="entry name" value="FAD/NAD(P)-binding domain"/>
    <property type="match status" value="1"/>
</dbReference>
<reference evidence="8 9" key="1">
    <citation type="submission" date="2021-03" db="EMBL/GenBank/DDBJ databases">
        <title>Genomic Encyclopedia of Type Strains, Phase IV (KMG-IV): sequencing the most valuable type-strain genomes for metagenomic binning, comparative biology and taxonomic classification.</title>
        <authorList>
            <person name="Goeker M."/>
        </authorList>
    </citation>
    <scope>NUCLEOTIDE SEQUENCE [LARGE SCALE GENOMIC DNA]</scope>
    <source>
        <strain evidence="8 9">DSM 13372</strain>
    </source>
</reference>
<dbReference type="InterPro" id="IPR017941">
    <property type="entry name" value="Rieske_2Fe-2S"/>
</dbReference>
<dbReference type="Pfam" id="PF01266">
    <property type="entry name" value="DAO"/>
    <property type="match status" value="1"/>
</dbReference>
<dbReference type="Proteomes" id="UP000730739">
    <property type="component" value="Unassembled WGS sequence"/>
</dbReference>
<dbReference type="PRINTS" id="PR00162">
    <property type="entry name" value="RIESKE"/>
</dbReference>
<keyword evidence="4" id="KW-0408">Iron</keyword>
<evidence type="ECO:0000259" key="7">
    <source>
        <dbReference type="PROSITE" id="PS51296"/>
    </source>
</evidence>
<dbReference type="SUPFAM" id="SSF51905">
    <property type="entry name" value="FAD/NAD(P)-binding domain"/>
    <property type="match status" value="1"/>
</dbReference>
<dbReference type="Gene3D" id="3.30.9.10">
    <property type="entry name" value="D-Amino Acid Oxidase, subunit A, domain 2"/>
    <property type="match status" value="1"/>
</dbReference>
<dbReference type="InterPro" id="IPR036188">
    <property type="entry name" value="FAD/NAD-bd_sf"/>
</dbReference>
<dbReference type="InterPro" id="IPR006076">
    <property type="entry name" value="FAD-dep_OxRdtase"/>
</dbReference>
<dbReference type="SUPFAM" id="SSF50022">
    <property type="entry name" value="ISP domain"/>
    <property type="match status" value="1"/>
</dbReference>
<dbReference type="Gene3D" id="2.102.10.10">
    <property type="entry name" value="Rieske [2Fe-2S] iron-sulphur domain"/>
    <property type="match status" value="1"/>
</dbReference>
<gene>
    <name evidence="8" type="ORF">J2Z31_005756</name>
</gene>
<dbReference type="InterPro" id="IPR036922">
    <property type="entry name" value="Rieske_2Fe-2S_sf"/>
</dbReference>
<evidence type="ECO:0000256" key="2">
    <source>
        <dbReference type="ARBA" id="ARBA00022723"/>
    </source>
</evidence>
<organism evidence="8 9">
    <name type="scientific">Sinorhizobium kostiense</name>
    <dbReference type="NCBI Taxonomy" id="76747"/>
    <lineage>
        <taxon>Bacteria</taxon>
        <taxon>Pseudomonadati</taxon>
        <taxon>Pseudomonadota</taxon>
        <taxon>Alphaproteobacteria</taxon>
        <taxon>Hyphomicrobiales</taxon>
        <taxon>Rhizobiaceae</taxon>
        <taxon>Sinorhizobium/Ensifer group</taxon>
        <taxon>Sinorhizobium</taxon>
    </lineage>
</organism>
<dbReference type="InterPro" id="IPR005805">
    <property type="entry name" value="Rieske_Fe-S_prot_C"/>
</dbReference>
<keyword evidence="1" id="KW-0001">2Fe-2S</keyword>
<keyword evidence="5" id="KW-0411">Iron-sulfur</keyword>
<dbReference type="Pfam" id="PF00355">
    <property type="entry name" value="Rieske"/>
    <property type="match status" value="1"/>
</dbReference>
<evidence type="ECO:0000256" key="4">
    <source>
        <dbReference type="ARBA" id="ARBA00023004"/>
    </source>
</evidence>
<feature type="domain" description="Rieske" evidence="7">
    <location>
        <begin position="388"/>
        <end position="474"/>
    </location>
</feature>
<dbReference type="PROSITE" id="PS51296">
    <property type="entry name" value="RIESKE"/>
    <property type="match status" value="1"/>
</dbReference>
<keyword evidence="6" id="KW-1015">Disulfide bond</keyword>
<dbReference type="EMBL" id="JAGILA010000011">
    <property type="protein sequence ID" value="MBP2239215.1"/>
    <property type="molecule type" value="Genomic_DNA"/>
</dbReference>
<keyword evidence="9" id="KW-1185">Reference proteome</keyword>
<name>A0ABS4R8K0_9HYPH</name>
<sequence>MIGAGIAGLSCAYELVCSGHKVAVVDRGAFGGGMTARTSAHLAFELDDFFEELRSLRGEEACRQYYESQRAAVDRIEEICGQESIDCDFARVDGYFVPAEEKDIEYLRKELDAARAAGFADAEWVDTGPGFWSSGPALRFPRQGRFHPLKYLDGLVSSLHRRGANLFAETPIVGLEEKNDQVHAETGRGTITAARVVVATNSPFHLRIPIHTKQAPYRTYVIAGPIPKGAAPDALIWDTLEPSYHYVRLQPGDVEDVLIVGGEDHKTGEAADMDERLARLEAWARERFPELGRTAHRWSGQVFEPSDYVPFIGKSPGYERVYLTTGDSGEGLTTGVAGALLIRDLINEGSTPWADVYDPDRLMLRGAVEFVKENVDAARHWAAHLRGGEVSSLEEIRPGEGALIKLNGKMTAAYRTDDGDLKLCSASCTHMGCIVRWNRFERCWDCPCHGSHFSVDGEALQGPAFTPLSKVESA</sequence>
<evidence type="ECO:0000256" key="5">
    <source>
        <dbReference type="ARBA" id="ARBA00023014"/>
    </source>
</evidence>
<proteinExistence type="predicted"/>
<evidence type="ECO:0000256" key="1">
    <source>
        <dbReference type="ARBA" id="ARBA00022714"/>
    </source>
</evidence>
<evidence type="ECO:0000313" key="9">
    <source>
        <dbReference type="Proteomes" id="UP000730739"/>
    </source>
</evidence>
<evidence type="ECO:0000256" key="3">
    <source>
        <dbReference type="ARBA" id="ARBA00023002"/>
    </source>
</evidence>
<evidence type="ECO:0000313" key="8">
    <source>
        <dbReference type="EMBL" id="MBP2239215.1"/>
    </source>
</evidence>
<dbReference type="PANTHER" id="PTHR13847:SF281">
    <property type="entry name" value="FAD DEPENDENT OXIDOREDUCTASE DOMAIN-CONTAINING PROTEIN"/>
    <property type="match status" value="1"/>
</dbReference>
<protein>
    <submittedName>
        <fullName evidence="8">Glycine/D-amino acid oxidase-like deaminating enzyme/nitrite reductase/ring-hydroxylating ferredoxin subunit</fullName>
    </submittedName>
</protein>
<keyword evidence="3" id="KW-0560">Oxidoreductase</keyword>
<comment type="caution">
    <text evidence="8">The sequence shown here is derived from an EMBL/GenBank/DDBJ whole genome shotgun (WGS) entry which is preliminary data.</text>
</comment>